<keyword evidence="3" id="KW-0472">Membrane</keyword>
<dbReference type="GO" id="GO:0052621">
    <property type="term" value="F:diguanylate cyclase activity"/>
    <property type="evidence" value="ECO:0007669"/>
    <property type="project" value="UniProtKB-EC"/>
</dbReference>
<dbReference type="PANTHER" id="PTHR45138">
    <property type="entry name" value="REGULATORY COMPONENTS OF SENSORY TRANSDUCTION SYSTEM"/>
    <property type="match status" value="1"/>
</dbReference>
<dbReference type="CDD" id="cd01949">
    <property type="entry name" value="GGDEF"/>
    <property type="match status" value="1"/>
</dbReference>
<gene>
    <name evidence="5" type="ORF">P353_05990</name>
</gene>
<dbReference type="InterPro" id="IPR050469">
    <property type="entry name" value="Diguanylate_Cyclase"/>
</dbReference>
<dbReference type="GO" id="GO:0043709">
    <property type="term" value="P:cell adhesion involved in single-species biofilm formation"/>
    <property type="evidence" value="ECO:0007669"/>
    <property type="project" value="TreeGrafter"/>
</dbReference>
<dbReference type="InterPro" id="IPR054327">
    <property type="entry name" value="His-kinase-like_sensor"/>
</dbReference>
<dbReference type="PANTHER" id="PTHR45138:SF9">
    <property type="entry name" value="DIGUANYLATE CYCLASE DGCM-RELATED"/>
    <property type="match status" value="1"/>
</dbReference>
<evidence type="ECO:0000259" key="4">
    <source>
        <dbReference type="PROSITE" id="PS50887"/>
    </source>
</evidence>
<dbReference type="RefSeq" id="WP_034366522.1">
    <property type="nucleotide sequence ID" value="NZ_AWOR01000021.1"/>
</dbReference>
<proteinExistence type="predicted"/>
<feature type="transmembrane region" description="Helical" evidence="3">
    <location>
        <begin position="20"/>
        <end position="41"/>
    </location>
</feature>
<dbReference type="Gene3D" id="3.30.70.270">
    <property type="match status" value="1"/>
</dbReference>
<evidence type="ECO:0000256" key="1">
    <source>
        <dbReference type="ARBA" id="ARBA00012528"/>
    </source>
</evidence>
<reference evidence="5 6" key="1">
    <citation type="submission" date="2013-09" db="EMBL/GenBank/DDBJ databases">
        <title>High correlation between genotypes and phenotypes of environmental bacteria Comamonas testosteroni strains.</title>
        <authorList>
            <person name="Liu L."/>
            <person name="Zhu W."/>
            <person name="Xia X."/>
            <person name="Xu B."/>
            <person name="Luo M."/>
            <person name="Wang G."/>
        </authorList>
    </citation>
    <scope>NUCLEOTIDE SEQUENCE [LARGE SCALE GENOMIC DNA]</scope>
    <source>
        <strain evidence="5 6">JL40</strain>
    </source>
</reference>
<dbReference type="Pfam" id="PF22588">
    <property type="entry name" value="dCache_1_like"/>
    <property type="match status" value="1"/>
</dbReference>
<evidence type="ECO:0000313" key="5">
    <source>
        <dbReference type="EMBL" id="KGH31418.1"/>
    </source>
</evidence>
<name>A0A096FNQ9_COMTE</name>
<dbReference type="Pfam" id="PF00990">
    <property type="entry name" value="GGDEF"/>
    <property type="match status" value="1"/>
</dbReference>
<dbReference type="InterPro" id="IPR043128">
    <property type="entry name" value="Rev_trsase/Diguanyl_cyclase"/>
</dbReference>
<comment type="caution">
    <text evidence="5">The sequence shown here is derived from an EMBL/GenBank/DDBJ whole genome shotgun (WGS) entry which is preliminary data.</text>
</comment>
<dbReference type="Proteomes" id="UP000029553">
    <property type="component" value="Unassembled WGS sequence"/>
</dbReference>
<dbReference type="SUPFAM" id="SSF55073">
    <property type="entry name" value="Nucleotide cyclase"/>
    <property type="match status" value="1"/>
</dbReference>
<dbReference type="FunFam" id="3.30.70.270:FF:000001">
    <property type="entry name" value="Diguanylate cyclase domain protein"/>
    <property type="match status" value="1"/>
</dbReference>
<evidence type="ECO:0000256" key="3">
    <source>
        <dbReference type="SAM" id="Phobius"/>
    </source>
</evidence>
<keyword evidence="3" id="KW-1133">Transmembrane helix</keyword>
<feature type="domain" description="GGDEF" evidence="4">
    <location>
        <begin position="364"/>
        <end position="500"/>
    </location>
</feature>
<dbReference type="CDD" id="cd12915">
    <property type="entry name" value="PDC2_DGC_like"/>
    <property type="match status" value="1"/>
</dbReference>
<keyword evidence="3" id="KW-0812">Transmembrane</keyword>
<protein>
    <recommendedName>
        <fullName evidence="1">diguanylate cyclase</fullName>
        <ecNumber evidence="1">2.7.7.65</ecNumber>
    </recommendedName>
</protein>
<organism evidence="5 6">
    <name type="scientific">Comamonas testosteroni</name>
    <name type="common">Pseudomonas testosteroni</name>
    <dbReference type="NCBI Taxonomy" id="285"/>
    <lineage>
        <taxon>Bacteria</taxon>
        <taxon>Pseudomonadati</taxon>
        <taxon>Pseudomonadota</taxon>
        <taxon>Betaproteobacteria</taxon>
        <taxon>Burkholderiales</taxon>
        <taxon>Comamonadaceae</taxon>
        <taxon>Comamonas</taxon>
    </lineage>
</organism>
<dbReference type="CDD" id="cd12914">
    <property type="entry name" value="PDC1_DGC_like"/>
    <property type="match status" value="1"/>
</dbReference>
<dbReference type="InterPro" id="IPR029787">
    <property type="entry name" value="Nucleotide_cyclase"/>
</dbReference>
<dbReference type="GO" id="GO:1902201">
    <property type="term" value="P:negative regulation of bacterial-type flagellum-dependent cell motility"/>
    <property type="evidence" value="ECO:0007669"/>
    <property type="project" value="TreeGrafter"/>
</dbReference>
<dbReference type="PROSITE" id="PS50887">
    <property type="entry name" value="GGDEF"/>
    <property type="match status" value="1"/>
</dbReference>
<dbReference type="InterPro" id="IPR000160">
    <property type="entry name" value="GGDEF_dom"/>
</dbReference>
<dbReference type="Gene3D" id="3.30.450.20">
    <property type="entry name" value="PAS domain"/>
    <property type="match status" value="2"/>
</dbReference>
<comment type="catalytic activity">
    <reaction evidence="2">
        <text>2 GTP = 3',3'-c-di-GMP + 2 diphosphate</text>
        <dbReference type="Rhea" id="RHEA:24898"/>
        <dbReference type="ChEBI" id="CHEBI:33019"/>
        <dbReference type="ChEBI" id="CHEBI:37565"/>
        <dbReference type="ChEBI" id="CHEBI:58805"/>
        <dbReference type="EC" id="2.7.7.65"/>
    </reaction>
</comment>
<evidence type="ECO:0000256" key="2">
    <source>
        <dbReference type="ARBA" id="ARBA00034247"/>
    </source>
</evidence>
<dbReference type="EMBL" id="AWOR01000021">
    <property type="protein sequence ID" value="KGH31418.1"/>
    <property type="molecule type" value="Genomic_DNA"/>
</dbReference>
<dbReference type="GO" id="GO:0005886">
    <property type="term" value="C:plasma membrane"/>
    <property type="evidence" value="ECO:0007669"/>
    <property type="project" value="TreeGrafter"/>
</dbReference>
<dbReference type="SMART" id="SM00267">
    <property type="entry name" value="GGDEF"/>
    <property type="match status" value="1"/>
</dbReference>
<feature type="transmembrane region" description="Helical" evidence="3">
    <location>
        <begin position="295"/>
        <end position="317"/>
    </location>
</feature>
<evidence type="ECO:0000313" key="6">
    <source>
        <dbReference type="Proteomes" id="UP000029553"/>
    </source>
</evidence>
<dbReference type="EC" id="2.7.7.65" evidence="1"/>
<dbReference type="NCBIfam" id="TIGR00254">
    <property type="entry name" value="GGDEF"/>
    <property type="match status" value="1"/>
</dbReference>
<sequence length="521" mass="57234">MKSTHWFAIDRSHFSSISYAMLIVAGAIALSMAAICAAALYQSRLDTMKHAVETSRNVALLAENDVVRNLELYSLSLQAVIDGLNDPEVMAASPHLREVALFDKAATASYLGSILVLDTEGNIAIDARKVNPGNVNFSGHDFFTVHRENSAKGLYVGDPYASPLHGGALSIPLSRRISHADGSFAGIVLIDVQLEYFRKLFSGLSLGENGSLALIRKDGAMMMRQPFDAKVIGRNIRNASTFKRFIAEPEGSFSDISYLDGTHRLYYFKNLPSLPFIIMVAKAHSDIFTAWRQRALIIASLMGVLTAAFIGLSFAFVTQLKRRIRAESELALLARTDGLTGLNNRRRLDEMLDQEWHRARRNHSIFSLLFVDIDRFKAYNDTYGHQAGDDVISTIAKCIGDNIRRPGDIAARYGGEEFIVVLPDTSLEGASCLAESIRAAVSQLSVEHCGSEFGYITVSIGCAAWEPEHDADVASVIRSADEALYKAKTTGRNKVVVFTKSPTQQVADFRDTTQSHSQSLI</sequence>
<accession>A0A096FNQ9</accession>
<dbReference type="AlphaFoldDB" id="A0A096FNQ9"/>